<evidence type="ECO:0000313" key="1">
    <source>
        <dbReference type="EMBL" id="ABJ87722.1"/>
    </source>
</evidence>
<dbReference type="KEGG" id="sus:Acid_6805"/>
<name>Q01RJ8_SOLUE</name>
<dbReference type="EMBL" id="CP000473">
    <property type="protein sequence ID" value="ABJ87722.1"/>
    <property type="molecule type" value="Genomic_DNA"/>
</dbReference>
<sequence length="135" mass="15461">MIPAPRLRLKKATGWFAAGQEVAAALAMLSDAAFKLYVFLCLKVDRHSARMVWEAIDLANLLQRDRQSVTDSLEELCRREVCIRHPDIDGRIASDRFSVEICDRFWPYEKSPVEEFGVDQNGYVRRVRQMLSGTA</sequence>
<reference evidence="1" key="1">
    <citation type="submission" date="2006-10" db="EMBL/GenBank/DDBJ databases">
        <title>Complete sequence of Solibacter usitatus Ellin6076.</title>
        <authorList>
            <consortium name="US DOE Joint Genome Institute"/>
            <person name="Copeland A."/>
            <person name="Lucas S."/>
            <person name="Lapidus A."/>
            <person name="Barry K."/>
            <person name="Detter J.C."/>
            <person name="Glavina del Rio T."/>
            <person name="Hammon N."/>
            <person name="Israni S."/>
            <person name="Dalin E."/>
            <person name="Tice H."/>
            <person name="Pitluck S."/>
            <person name="Thompson L.S."/>
            <person name="Brettin T."/>
            <person name="Bruce D."/>
            <person name="Han C."/>
            <person name="Tapia R."/>
            <person name="Gilna P."/>
            <person name="Schmutz J."/>
            <person name="Larimer F."/>
            <person name="Land M."/>
            <person name="Hauser L."/>
            <person name="Kyrpides N."/>
            <person name="Mikhailova N."/>
            <person name="Janssen P.H."/>
            <person name="Kuske C.R."/>
            <person name="Richardson P."/>
        </authorList>
    </citation>
    <scope>NUCLEOTIDE SEQUENCE</scope>
    <source>
        <strain evidence="1">Ellin6076</strain>
    </source>
</reference>
<organism evidence="1">
    <name type="scientific">Solibacter usitatus (strain Ellin6076)</name>
    <dbReference type="NCBI Taxonomy" id="234267"/>
    <lineage>
        <taxon>Bacteria</taxon>
        <taxon>Pseudomonadati</taxon>
        <taxon>Acidobacteriota</taxon>
        <taxon>Terriglobia</taxon>
        <taxon>Bryobacterales</taxon>
        <taxon>Solibacteraceae</taxon>
        <taxon>Candidatus Solibacter</taxon>
    </lineage>
</organism>
<dbReference type="InParanoid" id="Q01RJ8"/>
<dbReference type="AlphaFoldDB" id="Q01RJ8"/>
<proteinExistence type="predicted"/>
<accession>Q01RJ8</accession>
<protein>
    <submittedName>
        <fullName evidence="1">Uncharacterized protein</fullName>
    </submittedName>
</protein>
<dbReference type="HOGENOM" id="CLU_1884422_0_0_0"/>
<gene>
    <name evidence="1" type="ordered locus">Acid_6805</name>
</gene>